<dbReference type="AlphaFoldDB" id="A0AA36I2K5"/>
<evidence type="ECO:0008006" key="3">
    <source>
        <dbReference type="Google" id="ProtNLM"/>
    </source>
</evidence>
<dbReference type="Proteomes" id="UP001178507">
    <property type="component" value="Unassembled WGS sequence"/>
</dbReference>
<name>A0AA36I2K5_9DINO</name>
<organism evidence="1 2">
    <name type="scientific">Effrenium voratum</name>
    <dbReference type="NCBI Taxonomy" id="2562239"/>
    <lineage>
        <taxon>Eukaryota</taxon>
        <taxon>Sar</taxon>
        <taxon>Alveolata</taxon>
        <taxon>Dinophyceae</taxon>
        <taxon>Suessiales</taxon>
        <taxon>Symbiodiniaceae</taxon>
        <taxon>Effrenium</taxon>
    </lineage>
</organism>
<protein>
    <recommendedName>
        <fullName evidence="3">Condensation domain-containing protein</fullName>
    </recommendedName>
</protein>
<keyword evidence="2" id="KW-1185">Reference proteome</keyword>
<sequence length="346" mass="36608">MRVACRALVQRHVGLRAVPYRSAGDEGTASLCMSAVQTLLVLRALFGLEEAEERPALDGSAAVGLLNAWPRVASSPASGGLPMCEAGGAEESAHFEWLNFESEADMRHAAWLKARSRGFRLPASISVLTLPGSASSTGRDSAYLHIAVNHAVTDAAAIVPLVADLLELHRAARTLAASEDLEASAGAALRSCRLPPAPDGLAIAEARLRHAVLDKREDEGWEDRLDLAHNSCPPRKRGYDHYVKLAPSAGRLLEAGAGVTGVPTDHLMVAALTVALSVAAKMPEVKLSLIVPMRDGPGHGQAVANLASTRHLSVWVQGRSLFDVASDLSTRFRHSLDIGGPMQMLG</sequence>
<accession>A0AA36I2K5</accession>
<evidence type="ECO:0000313" key="1">
    <source>
        <dbReference type="EMBL" id="CAJ1379896.1"/>
    </source>
</evidence>
<dbReference type="EMBL" id="CAUJNA010000668">
    <property type="protein sequence ID" value="CAJ1379896.1"/>
    <property type="molecule type" value="Genomic_DNA"/>
</dbReference>
<evidence type="ECO:0000313" key="2">
    <source>
        <dbReference type="Proteomes" id="UP001178507"/>
    </source>
</evidence>
<proteinExistence type="predicted"/>
<reference evidence="1" key="1">
    <citation type="submission" date="2023-08" db="EMBL/GenBank/DDBJ databases">
        <authorList>
            <person name="Chen Y."/>
            <person name="Shah S."/>
            <person name="Dougan E. K."/>
            <person name="Thang M."/>
            <person name="Chan C."/>
        </authorList>
    </citation>
    <scope>NUCLEOTIDE SEQUENCE</scope>
</reference>
<gene>
    <name evidence="1" type="ORF">EVOR1521_LOCUS7990</name>
</gene>
<comment type="caution">
    <text evidence="1">The sequence shown here is derived from an EMBL/GenBank/DDBJ whole genome shotgun (WGS) entry which is preliminary data.</text>
</comment>